<feature type="domain" description="Band 7" evidence="2">
    <location>
        <begin position="21"/>
        <end position="186"/>
    </location>
</feature>
<gene>
    <name evidence="3" type="ORF">UFOPK2373_00751</name>
</gene>
<dbReference type="InterPro" id="IPR036013">
    <property type="entry name" value="Band_7/SPFH_dom_sf"/>
</dbReference>
<keyword evidence="1" id="KW-0472">Membrane</keyword>
<proteinExistence type="predicted"/>
<reference evidence="3" key="1">
    <citation type="submission" date="2020-05" db="EMBL/GenBank/DDBJ databases">
        <authorList>
            <person name="Chiriac C."/>
            <person name="Salcher M."/>
            <person name="Ghai R."/>
            <person name="Kavagutti S V."/>
        </authorList>
    </citation>
    <scope>NUCLEOTIDE SEQUENCE</scope>
</reference>
<dbReference type="PANTHER" id="PTHR43327:SF10">
    <property type="entry name" value="STOMATIN-LIKE PROTEIN 2, MITOCHONDRIAL"/>
    <property type="match status" value="1"/>
</dbReference>
<name>A0A6J6NZU3_9ZZZZ</name>
<dbReference type="InterPro" id="IPR050710">
    <property type="entry name" value="Band7/mec-2_domain"/>
</dbReference>
<accession>A0A6J6NZU3</accession>
<dbReference type="AlphaFoldDB" id="A0A6J6NZU3"/>
<keyword evidence="1" id="KW-1133">Transmembrane helix</keyword>
<organism evidence="3">
    <name type="scientific">freshwater metagenome</name>
    <dbReference type="NCBI Taxonomy" id="449393"/>
    <lineage>
        <taxon>unclassified sequences</taxon>
        <taxon>metagenomes</taxon>
        <taxon>ecological metagenomes</taxon>
    </lineage>
</organism>
<protein>
    <submittedName>
        <fullName evidence="3">Unannotated protein</fullName>
    </submittedName>
</protein>
<feature type="transmembrane region" description="Helical" evidence="1">
    <location>
        <begin position="6"/>
        <end position="23"/>
    </location>
</feature>
<keyword evidence="1" id="KW-0812">Transmembrane</keyword>
<evidence type="ECO:0000313" key="3">
    <source>
        <dbReference type="EMBL" id="CAB4690205.1"/>
    </source>
</evidence>
<dbReference type="SMART" id="SM00244">
    <property type="entry name" value="PHB"/>
    <property type="match status" value="1"/>
</dbReference>
<dbReference type="SUPFAM" id="SSF117892">
    <property type="entry name" value="Band 7/SPFH domain"/>
    <property type="match status" value="1"/>
</dbReference>
<dbReference type="InterPro" id="IPR001107">
    <property type="entry name" value="Band_7"/>
</dbReference>
<evidence type="ECO:0000259" key="2">
    <source>
        <dbReference type="SMART" id="SM00244"/>
    </source>
</evidence>
<dbReference type="Pfam" id="PF01145">
    <property type="entry name" value="Band_7"/>
    <property type="match status" value="1"/>
</dbReference>
<dbReference type="PANTHER" id="PTHR43327">
    <property type="entry name" value="STOMATIN-LIKE PROTEIN 2, MITOCHONDRIAL"/>
    <property type="match status" value="1"/>
</dbReference>
<sequence length="320" mass="35297">MFDSLIIWTTIILLAGLLLWRMFTTIDQAHVGVVTLFGKYRRVLNPGLNIIIPFFEKVRNKVPVQNRTDQLQFSAITGDQAAVHFISTIIFTVQDHTEDTIKLVAFKFIDDDSFSTALTSAVEASVREFVATKKQAEVLGLRQEIVLHAKESLDEQLSSWGYLLVDLTVNDIQFDAEVMQSMSRVVAAKNAQTAAEFEGQALLIQRTKQAEAEGAAIRIAAENEATAARLRGEGLAQFREAIAVGFSESAKKLEDAGLDPSILLFSMWTETVRDAAKEGTGNTIFLDGNITTMEQSLHRLQGILSPNESAKPAKSPKPKK</sequence>
<dbReference type="Gene3D" id="3.30.479.30">
    <property type="entry name" value="Band 7 domain"/>
    <property type="match status" value="1"/>
</dbReference>
<dbReference type="EMBL" id="CAEZXL010000124">
    <property type="protein sequence ID" value="CAB4690205.1"/>
    <property type="molecule type" value="Genomic_DNA"/>
</dbReference>
<evidence type="ECO:0000256" key="1">
    <source>
        <dbReference type="SAM" id="Phobius"/>
    </source>
</evidence>